<protein>
    <submittedName>
        <fullName evidence="7">CP family cyanate transporter-like MFS transporter</fullName>
    </submittedName>
</protein>
<feature type="transmembrane region" description="Helical" evidence="5">
    <location>
        <begin position="57"/>
        <end position="78"/>
    </location>
</feature>
<dbReference type="SUPFAM" id="SSF103473">
    <property type="entry name" value="MFS general substrate transporter"/>
    <property type="match status" value="1"/>
</dbReference>
<dbReference type="InterPro" id="IPR052524">
    <property type="entry name" value="MFS_Cyanate_Porter"/>
</dbReference>
<dbReference type="RefSeq" id="WP_182483573.1">
    <property type="nucleotide sequence ID" value="NZ_JACGWU010000001.1"/>
</dbReference>
<evidence type="ECO:0000256" key="1">
    <source>
        <dbReference type="ARBA" id="ARBA00004651"/>
    </source>
</evidence>
<feature type="domain" description="Major facilitator superfamily (MFS) profile" evidence="6">
    <location>
        <begin position="21"/>
        <end position="408"/>
    </location>
</feature>
<dbReference type="PROSITE" id="PS50850">
    <property type="entry name" value="MFS"/>
    <property type="match status" value="1"/>
</dbReference>
<feature type="transmembrane region" description="Helical" evidence="5">
    <location>
        <begin position="90"/>
        <end position="109"/>
    </location>
</feature>
<dbReference type="InterPro" id="IPR036259">
    <property type="entry name" value="MFS_trans_sf"/>
</dbReference>
<feature type="transmembrane region" description="Helical" evidence="5">
    <location>
        <begin position="229"/>
        <end position="250"/>
    </location>
</feature>
<feature type="transmembrane region" description="Helical" evidence="5">
    <location>
        <begin position="295"/>
        <end position="314"/>
    </location>
</feature>
<keyword evidence="2 5" id="KW-0812">Transmembrane</keyword>
<feature type="transmembrane region" description="Helical" evidence="5">
    <location>
        <begin position="115"/>
        <end position="133"/>
    </location>
</feature>
<dbReference type="InterPro" id="IPR011701">
    <property type="entry name" value="MFS"/>
</dbReference>
<accession>A0A7W3JRX5</accession>
<feature type="transmembrane region" description="Helical" evidence="5">
    <location>
        <begin position="145"/>
        <end position="167"/>
    </location>
</feature>
<keyword evidence="4 5" id="KW-0472">Membrane</keyword>
<feature type="transmembrane region" description="Helical" evidence="5">
    <location>
        <begin position="382"/>
        <end position="404"/>
    </location>
</feature>
<dbReference type="PANTHER" id="PTHR23523">
    <property type="match status" value="1"/>
</dbReference>
<feature type="transmembrane region" description="Helical" evidence="5">
    <location>
        <begin position="179"/>
        <end position="196"/>
    </location>
</feature>
<evidence type="ECO:0000259" key="6">
    <source>
        <dbReference type="PROSITE" id="PS50850"/>
    </source>
</evidence>
<evidence type="ECO:0000256" key="3">
    <source>
        <dbReference type="ARBA" id="ARBA00022989"/>
    </source>
</evidence>
<dbReference type="Proteomes" id="UP000524237">
    <property type="component" value="Unassembled WGS sequence"/>
</dbReference>
<dbReference type="PANTHER" id="PTHR23523:SF2">
    <property type="entry name" value="2-NITROIMIDAZOLE TRANSPORTER"/>
    <property type="match status" value="1"/>
</dbReference>
<reference evidence="7 8" key="1">
    <citation type="submission" date="2020-07" db="EMBL/GenBank/DDBJ databases">
        <title>Sequencing the genomes of 1000 actinobacteria strains.</title>
        <authorList>
            <person name="Klenk H.-P."/>
        </authorList>
    </citation>
    <scope>NUCLEOTIDE SEQUENCE [LARGE SCALE GENOMIC DNA]</scope>
    <source>
        <strain evidence="7 8">DSM 23737</strain>
    </source>
</reference>
<keyword evidence="3 5" id="KW-1133">Transmembrane helix</keyword>
<feature type="transmembrane region" description="Helical" evidence="5">
    <location>
        <begin position="320"/>
        <end position="340"/>
    </location>
</feature>
<keyword evidence="8" id="KW-1185">Reference proteome</keyword>
<feature type="transmembrane region" description="Helical" evidence="5">
    <location>
        <begin position="262"/>
        <end position="283"/>
    </location>
</feature>
<evidence type="ECO:0000256" key="5">
    <source>
        <dbReference type="SAM" id="Phobius"/>
    </source>
</evidence>
<name>A0A7W3JRX5_9MICO</name>
<dbReference type="Pfam" id="PF07690">
    <property type="entry name" value="MFS_1"/>
    <property type="match status" value="1"/>
</dbReference>
<feature type="transmembrane region" description="Helical" evidence="5">
    <location>
        <begin position="352"/>
        <end position="376"/>
    </location>
</feature>
<dbReference type="InterPro" id="IPR020846">
    <property type="entry name" value="MFS_dom"/>
</dbReference>
<organism evidence="7 8">
    <name type="scientific">Alpinimonas psychrophila</name>
    <dbReference type="NCBI Taxonomy" id="748908"/>
    <lineage>
        <taxon>Bacteria</taxon>
        <taxon>Bacillati</taxon>
        <taxon>Actinomycetota</taxon>
        <taxon>Actinomycetes</taxon>
        <taxon>Micrococcales</taxon>
        <taxon>Microbacteriaceae</taxon>
        <taxon>Alpinimonas</taxon>
    </lineage>
</organism>
<evidence type="ECO:0000256" key="2">
    <source>
        <dbReference type="ARBA" id="ARBA00022692"/>
    </source>
</evidence>
<gene>
    <name evidence="7" type="ORF">FB555_000189</name>
</gene>
<dbReference type="Gene3D" id="1.20.1250.20">
    <property type="entry name" value="MFS general substrate transporter like domains"/>
    <property type="match status" value="1"/>
</dbReference>
<comment type="caution">
    <text evidence="7">The sequence shown here is derived from an EMBL/GenBank/DDBJ whole genome shotgun (WGS) entry which is preliminary data.</text>
</comment>
<dbReference type="AlphaFoldDB" id="A0A7W3JRX5"/>
<comment type="subcellular location">
    <subcellularLocation>
        <location evidence="1">Cell membrane</location>
        <topology evidence="1">Multi-pass membrane protein</topology>
    </subcellularLocation>
</comment>
<dbReference type="GO" id="GO:0005886">
    <property type="term" value="C:plasma membrane"/>
    <property type="evidence" value="ECO:0007669"/>
    <property type="project" value="UniProtKB-SubCell"/>
</dbReference>
<evidence type="ECO:0000256" key="4">
    <source>
        <dbReference type="ARBA" id="ARBA00023136"/>
    </source>
</evidence>
<evidence type="ECO:0000313" key="8">
    <source>
        <dbReference type="Proteomes" id="UP000524237"/>
    </source>
</evidence>
<proteinExistence type="predicted"/>
<evidence type="ECO:0000313" key="7">
    <source>
        <dbReference type="EMBL" id="MBA8828118.1"/>
    </source>
</evidence>
<dbReference type="EMBL" id="JACGWU010000001">
    <property type="protein sequence ID" value="MBA8828118.1"/>
    <property type="molecule type" value="Genomic_DNA"/>
</dbReference>
<sequence length="418" mass="44717">MIERMPSPRNFPEPSLPLWRGRFLVFAGILLVALNMRLAVAGLSPIIPLIQQDFPLSIFAISFLGFIAPLCFALGGIFTPKIARRAGLEYTVVIALTLIIIGHILRATAANWGGLSVGTFLALLGMGFGNVLMPPLVKKYFPDRIPLMTSLYMTLVAISSLLPPLIAVPLSHSISWRGFLGQWGIIAVLALIPWIIEISRNRSAAKAAALAATTEVHPDHVAIWRSSTAWAIAIILAVSSINGYAMFAWMPIILSDISNVSLVQAGALLGVFAAMGAPFALILPMIAARVRRVDYLVHIATACFLVGYAGLIFFPTQATLLWVIIAGSGPLLFPLALVMVNLRTRTPRTSMALSGFATTIAYVVALSGPPALGMLFSVTGNWTAALIFLTVISLSGSAAGIVLARQRIVDDELVRPIS</sequence>
<dbReference type="GO" id="GO:0022857">
    <property type="term" value="F:transmembrane transporter activity"/>
    <property type="evidence" value="ECO:0007669"/>
    <property type="project" value="InterPro"/>
</dbReference>